<keyword evidence="1" id="KW-0812">Transmembrane</keyword>
<dbReference type="Proteomes" id="UP000251889">
    <property type="component" value="Unassembled WGS sequence"/>
</dbReference>
<feature type="transmembrane region" description="Helical" evidence="1">
    <location>
        <begin position="12"/>
        <end position="29"/>
    </location>
</feature>
<dbReference type="Pfam" id="PF16022">
    <property type="entry name" value="DUF4783"/>
    <property type="match status" value="1"/>
</dbReference>
<name>A0A364Y7H5_9BACT</name>
<comment type="caution">
    <text evidence="2">The sequence shown here is derived from an EMBL/GenBank/DDBJ whole genome shotgun (WGS) entry which is preliminary data.</text>
</comment>
<dbReference type="OrthoDB" id="1524766at2"/>
<dbReference type="AlphaFoldDB" id="A0A364Y7H5"/>
<keyword evidence="1" id="KW-0472">Membrane</keyword>
<protein>
    <recommendedName>
        <fullName evidence="4">DUF4783 domain-containing protein</fullName>
    </recommendedName>
</protein>
<proteinExistence type="predicted"/>
<gene>
    <name evidence="2" type="ORF">DQQ10_02915</name>
</gene>
<organism evidence="2 3">
    <name type="scientific">Pseudochryseolinea flava</name>
    <dbReference type="NCBI Taxonomy" id="2059302"/>
    <lineage>
        <taxon>Bacteria</taxon>
        <taxon>Pseudomonadati</taxon>
        <taxon>Bacteroidota</taxon>
        <taxon>Cytophagia</taxon>
        <taxon>Cytophagales</taxon>
        <taxon>Fulvivirgaceae</taxon>
        <taxon>Pseudochryseolinea</taxon>
    </lineage>
</organism>
<keyword evidence="3" id="KW-1185">Reference proteome</keyword>
<evidence type="ECO:0000313" key="2">
    <source>
        <dbReference type="EMBL" id="RAW03066.1"/>
    </source>
</evidence>
<dbReference type="EMBL" id="QMFY01000001">
    <property type="protein sequence ID" value="RAW03066.1"/>
    <property type="molecule type" value="Genomic_DNA"/>
</dbReference>
<evidence type="ECO:0000313" key="3">
    <source>
        <dbReference type="Proteomes" id="UP000251889"/>
    </source>
</evidence>
<sequence length="161" mass="18199">METFAKRNNIYFAYLYGCGIILAPLETIMKQTIFRFCLIFSMTISCLAAAYAQADVITQVKETIKAGSAKELSKYLNQTIDVTIDDNVQSYSKAQAEFVFRDFFKQNPPSEFNIIHQGSSKGGQPFAIGQYKSNANTYRVFMKIKAVSSQQLVHEISFVKE</sequence>
<accession>A0A364Y7H5</accession>
<evidence type="ECO:0008006" key="4">
    <source>
        <dbReference type="Google" id="ProtNLM"/>
    </source>
</evidence>
<dbReference type="Gene3D" id="3.10.450.50">
    <property type="match status" value="1"/>
</dbReference>
<keyword evidence="1" id="KW-1133">Transmembrane helix</keyword>
<dbReference type="InterPro" id="IPR031977">
    <property type="entry name" value="DUF4783"/>
</dbReference>
<reference evidence="2 3" key="1">
    <citation type="submission" date="2018-06" db="EMBL/GenBank/DDBJ databases">
        <title>Chryseolinea flavus sp. nov., a member of the phylum Bacteroidetes isolated from soil.</title>
        <authorList>
            <person name="Li Y."/>
            <person name="Wang J."/>
        </authorList>
    </citation>
    <scope>NUCLEOTIDE SEQUENCE [LARGE SCALE GENOMIC DNA]</scope>
    <source>
        <strain evidence="2 3">SDU1-6</strain>
    </source>
</reference>
<evidence type="ECO:0000256" key="1">
    <source>
        <dbReference type="SAM" id="Phobius"/>
    </source>
</evidence>